<name>A0AAD4G6E3_BOLED</name>
<accession>A0AAD4G6E3</accession>
<proteinExistence type="predicted"/>
<reference evidence="1" key="2">
    <citation type="journal article" date="2020" name="Nat. Commun.">
        <title>Large-scale genome sequencing of mycorrhizal fungi provides insights into the early evolution of symbiotic traits.</title>
        <authorList>
            <person name="Miyauchi S."/>
            <person name="Kiss E."/>
            <person name="Kuo A."/>
            <person name="Drula E."/>
            <person name="Kohler A."/>
            <person name="Sanchez-Garcia M."/>
            <person name="Morin E."/>
            <person name="Andreopoulos B."/>
            <person name="Barry K.W."/>
            <person name="Bonito G."/>
            <person name="Buee M."/>
            <person name="Carver A."/>
            <person name="Chen C."/>
            <person name="Cichocki N."/>
            <person name="Clum A."/>
            <person name="Culley D."/>
            <person name="Crous P.W."/>
            <person name="Fauchery L."/>
            <person name="Girlanda M."/>
            <person name="Hayes R.D."/>
            <person name="Keri Z."/>
            <person name="LaButti K."/>
            <person name="Lipzen A."/>
            <person name="Lombard V."/>
            <person name="Magnuson J."/>
            <person name="Maillard F."/>
            <person name="Murat C."/>
            <person name="Nolan M."/>
            <person name="Ohm R.A."/>
            <person name="Pangilinan J."/>
            <person name="Pereira M.F."/>
            <person name="Perotto S."/>
            <person name="Peter M."/>
            <person name="Pfister S."/>
            <person name="Riley R."/>
            <person name="Sitrit Y."/>
            <person name="Stielow J.B."/>
            <person name="Szollosi G."/>
            <person name="Zifcakova L."/>
            <person name="Stursova M."/>
            <person name="Spatafora J.W."/>
            <person name="Tedersoo L."/>
            <person name="Vaario L.M."/>
            <person name="Yamada A."/>
            <person name="Yan M."/>
            <person name="Wang P."/>
            <person name="Xu J."/>
            <person name="Bruns T."/>
            <person name="Baldrian P."/>
            <person name="Vilgalys R."/>
            <person name="Dunand C."/>
            <person name="Henrissat B."/>
            <person name="Grigoriev I.V."/>
            <person name="Hibbett D."/>
            <person name="Nagy L.G."/>
            <person name="Martin F.M."/>
        </authorList>
    </citation>
    <scope>NUCLEOTIDE SEQUENCE</scope>
    <source>
        <strain evidence="1">BED1</strain>
    </source>
</reference>
<evidence type="ECO:0000313" key="2">
    <source>
        <dbReference type="EMBL" id="KAF8441780.1"/>
    </source>
</evidence>
<keyword evidence="3" id="KW-1185">Reference proteome</keyword>
<evidence type="ECO:0000313" key="3">
    <source>
        <dbReference type="Proteomes" id="UP001194468"/>
    </source>
</evidence>
<dbReference type="AlphaFoldDB" id="A0AAD4G6E3"/>
<gene>
    <name evidence="2" type="ORF">L210DRAFT_2090661</name>
    <name evidence="1" type="ORF">L210DRAFT_2468663</name>
</gene>
<dbReference type="Proteomes" id="UP001194468">
    <property type="component" value="Unassembled WGS sequence"/>
</dbReference>
<evidence type="ECO:0000313" key="1">
    <source>
        <dbReference type="EMBL" id="KAF8417822.1"/>
    </source>
</evidence>
<protein>
    <submittedName>
        <fullName evidence="1">Uncharacterized protein</fullName>
    </submittedName>
</protein>
<dbReference type="EMBL" id="WHUW01000213">
    <property type="protein sequence ID" value="KAF8417822.1"/>
    <property type="molecule type" value="Genomic_DNA"/>
</dbReference>
<comment type="caution">
    <text evidence="1">The sequence shown here is derived from an EMBL/GenBank/DDBJ whole genome shotgun (WGS) entry which is preliminary data.</text>
</comment>
<dbReference type="EMBL" id="WHUW01000010">
    <property type="protein sequence ID" value="KAF8441780.1"/>
    <property type="molecule type" value="Genomic_DNA"/>
</dbReference>
<sequence>MTLWSQRVPGFDYKSYTSRTMGQIEIRNTGNGNVAISVTNYGEGTGHDEFFDIAPNNRRVWTRTLLQAAYVYMYDNQDTLVVTVDPNGGELYYTVSS</sequence>
<reference evidence="1" key="1">
    <citation type="submission" date="2019-10" db="EMBL/GenBank/DDBJ databases">
        <authorList>
            <consortium name="DOE Joint Genome Institute"/>
            <person name="Kuo A."/>
            <person name="Miyauchi S."/>
            <person name="Kiss E."/>
            <person name="Drula E."/>
            <person name="Kohler A."/>
            <person name="Sanchez-Garcia M."/>
            <person name="Andreopoulos B."/>
            <person name="Barry K.W."/>
            <person name="Bonito G."/>
            <person name="Buee M."/>
            <person name="Carver A."/>
            <person name="Chen C."/>
            <person name="Cichocki N."/>
            <person name="Clum A."/>
            <person name="Culley D."/>
            <person name="Crous P.W."/>
            <person name="Fauchery L."/>
            <person name="Girlanda M."/>
            <person name="Hayes R."/>
            <person name="Keri Z."/>
            <person name="LaButti K."/>
            <person name="Lipzen A."/>
            <person name="Lombard V."/>
            <person name="Magnuson J."/>
            <person name="Maillard F."/>
            <person name="Morin E."/>
            <person name="Murat C."/>
            <person name="Nolan M."/>
            <person name="Ohm R."/>
            <person name="Pangilinan J."/>
            <person name="Pereira M."/>
            <person name="Perotto S."/>
            <person name="Peter M."/>
            <person name="Riley R."/>
            <person name="Sitrit Y."/>
            <person name="Stielow B."/>
            <person name="Szollosi G."/>
            <person name="Zifcakova L."/>
            <person name="Stursova M."/>
            <person name="Spatafora J.W."/>
            <person name="Tedersoo L."/>
            <person name="Vaario L.-M."/>
            <person name="Yamada A."/>
            <person name="Yan M."/>
            <person name="Wang P."/>
            <person name="Xu J."/>
            <person name="Bruns T."/>
            <person name="Baldrian P."/>
            <person name="Vilgalys R."/>
            <person name="Henrissat B."/>
            <person name="Grigoriev I.V."/>
            <person name="Hibbett D."/>
            <person name="Nagy L.G."/>
            <person name="Martin F.M."/>
        </authorList>
    </citation>
    <scope>NUCLEOTIDE SEQUENCE</scope>
    <source>
        <strain evidence="1">BED1</strain>
    </source>
</reference>
<organism evidence="1 3">
    <name type="scientific">Boletus edulis BED1</name>
    <dbReference type="NCBI Taxonomy" id="1328754"/>
    <lineage>
        <taxon>Eukaryota</taxon>
        <taxon>Fungi</taxon>
        <taxon>Dikarya</taxon>
        <taxon>Basidiomycota</taxon>
        <taxon>Agaricomycotina</taxon>
        <taxon>Agaricomycetes</taxon>
        <taxon>Agaricomycetidae</taxon>
        <taxon>Boletales</taxon>
        <taxon>Boletineae</taxon>
        <taxon>Boletaceae</taxon>
        <taxon>Boletoideae</taxon>
        <taxon>Boletus</taxon>
    </lineage>
</organism>